<dbReference type="Gene3D" id="3.20.20.150">
    <property type="entry name" value="Divalent-metal-dependent TIM barrel enzymes"/>
    <property type="match status" value="1"/>
</dbReference>
<dbReference type="InterPro" id="IPR036237">
    <property type="entry name" value="Xyl_isomerase-like_sf"/>
</dbReference>
<dbReference type="InterPro" id="IPR050312">
    <property type="entry name" value="IolE/XylAMocC-like"/>
</dbReference>
<feature type="domain" description="Xylose isomerase-like TIM barrel" evidence="1">
    <location>
        <begin position="30"/>
        <end position="280"/>
    </location>
</feature>
<protein>
    <submittedName>
        <fullName evidence="2">TIM barrel protein</fullName>
    </submittedName>
</protein>
<keyword evidence="3" id="KW-1185">Reference proteome</keyword>
<reference evidence="2 3" key="1">
    <citation type="submission" date="2024-08" db="EMBL/GenBank/DDBJ databases">
        <authorList>
            <person name="Ishaq N."/>
        </authorList>
    </citation>
    <scope>NUCLEOTIDE SEQUENCE [LARGE SCALE GENOMIC DNA]</scope>
    <source>
        <strain evidence="2 3">DSM 18651</strain>
    </source>
</reference>
<gene>
    <name evidence="2" type="ORF">ACCI49_21355</name>
</gene>
<name>A0ABV4P509_9GAMM</name>
<dbReference type="PANTHER" id="PTHR12110">
    <property type="entry name" value="HYDROXYPYRUVATE ISOMERASE"/>
    <property type="match status" value="1"/>
</dbReference>
<dbReference type="EMBL" id="JBGMEK010000095">
    <property type="protein sequence ID" value="MFA0813446.1"/>
    <property type="molecule type" value="Genomic_DNA"/>
</dbReference>
<dbReference type="RefSeq" id="WP_371841254.1">
    <property type="nucleotide sequence ID" value="NZ_JBGMEK010000095.1"/>
</dbReference>
<dbReference type="PANTHER" id="PTHR12110:SF41">
    <property type="entry name" value="INOSOSE DEHYDRATASE"/>
    <property type="match status" value="1"/>
</dbReference>
<accession>A0ABV4P509</accession>
<sequence length="304" mass="33671">MISIKVGIAPCCWGVEFAEDSRNPHWTHVLDQCKAAGYTGIELGPVGYMPSDVLTLGDALASRNLEIVGGVIFQPFHDPDAWSQVLDVSRRTCKTLESHGAENLVLIDSISSRRAATAGRENEAEIMDSREWEDFKERIVTVARLGTEEYGLKVGIHAHVGGFIEFESELERLLDETDPYLLKICLDTGHSVYAGFNPLDFMNRHMSRISYLHFKDVSPVIKAYAIANRTNFYDACAQGVFCHLGDGGVDFLGIYERLISAGYSGWCTVEQDCDPLGNTSPIEDAIYNRSFLNSIGFNQEVSDG</sequence>
<evidence type="ECO:0000313" key="3">
    <source>
        <dbReference type="Proteomes" id="UP001569428"/>
    </source>
</evidence>
<evidence type="ECO:0000313" key="2">
    <source>
        <dbReference type="EMBL" id="MFA0813446.1"/>
    </source>
</evidence>
<proteinExistence type="predicted"/>
<dbReference type="Pfam" id="PF01261">
    <property type="entry name" value="AP_endonuc_2"/>
    <property type="match status" value="1"/>
</dbReference>
<dbReference type="SUPFAM" id="SSF51658">
    <property type="entry name" value="Xylose isomerase-like"/>
    <property type="match status" value="1"/>
</dbReference>
<dbReference type="Proteomes" id="UP001569428">
    <property type="component" value="Unassembled WGS sequence"/>
</dbReference>
<organism evidence="2 3">
    <name type="scientific">Microbulbifer epialgicus</name>
    <dbReference type="NCBI Taxonomy" id="393907"/>
    <lineage>
        <taxon>Bacteria</taxon>
        <taxon>Pseudomonadati</taxon>
        <taxon>Pseudomonadota</taxon>
        <taxon>Gammaproteobacteria</taxon>
        <taxon>Cellvibrionales</taxon>
        <taxon>Microbulbiferaceae</taxon>
        <taxon>Microbulbifer</taxon>
    </lineage>
</organism>
<evidence type="ECO:0000259" key="1">
    <source>
        <dbReference type="Pfam" id="PF01261"/>
    </source>
</evidence>
<dbReference type="InterPro" id="IPR013022">
    <property type="entry name" value="Xyl_isomerase-like_TIM-brl"/>
</dbReference>
<comment type="caution">
    <text evidence="2">The sequence shown here is derived from an EMBL/GenBank/DDBJ whole genome shotgun (WGS) entry which is preliminary data.</text>
</comment>